<sequence>MRGRGEARGSVPLNGWPVMHPPSLLPLQWRVQRGPVLQADTEDAPSGNCRCVWGQPAHTGDDYCKQTPYLNAPFSLVTPSHRVMVEVSQRGGDRSPESDVSQEQDCVTFSPVV</sequence>
<evidence type="ECO:0000313" key="2">
    <source>
        <dbReference type="EMBL" id="KAK5864453.1"/>
    </source>
</evidence>
<accession>A0AAN7XJB7</accession>
<organism evidence="2 3">
    <name type="scientific">Eleginops maclovinus</name>
    <name type="common">Patagonian blennie</name>
    <name type="synonym">Eleginus maclovinus</name>
    <dbReference type="NCBI Taxonomy" id="56733"/>
    <lineage>
        <taxon>Eukaryota</taxon>
        <taxon>Metazoa</taxon>
        <taxon>Chordata</taxon>
        <taxon>Craniata</taxon>
        <taxon>Vertebrata</taxon>
        <taxon>Euteleostomi</taxon>
        <taxon>Actinopterygii</taxon>
        <taxon>Neopterygii</taxon>
        <taxon>Teleostei</taxon>
        <taxon>Neoteleostei</taxon>
        <taxon>Acanthomorphata</taxon>
        <taxon>Eupercaria</taxon>
        <taxon>Perciformes</taxon>
        <taxon>Notothenioidei</taxon>
        <taxon>Eleginopidae</taxon>
        <taxon>Eleginops</taxon>
    </lineage>
</organism>
<reference evidence="2 3" key="2">
    <citation type="journal article" date="2023" name="Mol. Biol. Evol.">
        <title>Genomics of Secondarily Temperate Adaptation in the Only Non-Antarctic Icefish.</title>
        <authorList>
            <person name="Rivera-Colon A.G."/>
            <person name="Rayamajhi N."/>
            <person name="Minhas B.F."/>
            <person name="Madrigal G."/>
            <person name="Bilyk K.T."/>
            <person name="Yoon V."/>
            <person name="Hune M."/>
            <person name="Gregory S."/>
            <person name="Cheng C.H.C."/>
            <person name="Catchen J.M."/>
        </authorList>
    </citation>
    <scope>NUCLEOTIDE SEQUENCE [LARGE SCALE GENOMIC DNA]</scope>
    <source>
        <strain evidence="2">JMC-PN-2008</strain>
    </source>
</reference>
<gene>
    <name evidence="2" type="ORF">PBY51_015694</name>
</gene>
<name>A0AAN7XJB7_ELEMC</name>
<dbReference type="EMBL" id="JAUZQC010000010">
    <property type="protein sequence ID" value="KAK5864453.1"/>
    <property type="molecule type" value="Genomic_DNA"/>
</dbReference>
<proteinExistence type="predicted"/>
<evidence type="ECO:0000313" key="3">
    <source>
        <dbReference type="Proteomes" id="UP001346869"/>
    </source>
</evidence>
<feature type="compositionally biased region" description="Polar residues" evidence="1">
    <location>
        <begin position="98"/>
        <end position="107"/>
    </location>
</feature>
<comment type="caution">
    <text evidence="2">The sequence shown here is derived from an EMBL/GenBank/DDBJ whole genome shotgun (WGS) entry which is preliminary data.</text>
</comment>
<dbReference type="Proteomes" id="UP001346869">
    <property type="component" value="Unassembled WGS sequence"/>
</dbReference>
<feature type="region of interest" description="Disordered" evidence="1">
    <location>
        <begin position="88"/>
        <end position="113"/>
    </location>
</feature>
<protein>
    <submittedName>
        <fullName evidence="2">Uncharacterized protein</fullName>
    </submittedName>
</protein>
<dbReference type="AlphaFoldDB" id="A0AAN7XJB7"/>
<keyword evidence="3" id="KW-1185">Reference proteome</keyword>
<reference evidence="2 3" key="1">
    <citation type="journal article" date="2023" name="Genes (Basel)">
        <title>Chromosome-Level Genome Assembly and Circadian Gene Repertoire of the Patagonia Blennie Eleginops maclovinus-The Closest Ancestral Proxy of Antarctic Cryonotothenioids.</title>
        <authorList>
            <person name="Cheng C.C."/>
            <person name="Rivera-Colon A.G."/>
            <person name="Minhas B.F."/>
            <person name="Wilson L."/>
            <person name="Rayamajhi N."/>
            <person name="Vargas-Chacoff L."/>
            <person name="Catchen J.M."/>
        </authorList>
    </citation>
    <scope>NUCLEOTIDE SEQUENCE [LARGE SCALE GENOMIC DNA]</scope>
    <source>
        <strain evidence="2">JMC-PN-2008</strain>
    </source>
</reference>
<evidence type="ECO:0000256" key="1">
    <source>
        <dbReference type="SAM" id="MobiDB-lite"/>
    </source>
</evidence>